<dbReference type="GO" id="GO:0000166">
    <property type="term" value="F:nucleotide binding"/>
    <property type="evidence" value="ECO:0007669"/>
    <property type="project" value="InterPro"/>
</dbReference>
<evidence type="ECO:0000313" key="13">
    <source>
        <dbReference type="EMBL" id="ANT41167.1"/>
    </source>
</evidence>
<dbReference type="OrthoDB" id="4562at10239"/>
<dbReference type="PANTHER" id="PTHR33568:SF3">
    <property type="entry name" value="DNA-DIRECTED DNA POLYMERASE"/>
    <property type="match status" value="1"/>
</dbReference>
<name>A0A1B1PAH2_9CAUD</name>
<dbReference type="SUPFAM" id="SSF53098">
    <property type="entry name" value="Ribonuclease H-like"/>
    <property type="match status" value="1"/>
</dbReference>
<keyword evidence="10" id="KW-0238">DNA-binding</keyword>
<dbReference type="PROSITE" id="PS00116">
    <property type="entry name" value="DNA_POLYMERASE_B"/>
    <property type="match status" value="1"/>
</dbReference>
<dbReference type="EMBL" id="KX349900">
    <property type="protein sequence ID" value="ANT41167.1"/>
    <property type="molecule type" value="Genomic_DNA"/>
</dbReference>
<proteinExistence type="inferred from homology"/>
<dbReference type="Gene3D" id="3.30.420.10">
    <property type="entry name" value="Ribonuclease H-like superfamily/Ribonuclease H"/>
    <property type="match status" value="1"/>
</dbReference>
<evidence type="ECO:0000256" key="2">
    <source>
        <dbReference type="ARBA" id="ARBA00012417"/>
    </source>
</evidence>
<dbReference type="SUPFAM" id="SSF56672">
    <property type="entry name" value="DNA/RNA polymerases"/>
    <property type="match status" value="1"/>
</dbReference>
<evidence type="ECO:0000256" key="6">
    <source>
        <dbReference type="ARBA" id="ARBA00022722"/>
    </source>
</evidence>
<organism evidence="13 14">
    <name type="scientific">Bacillus phage Claudi</name>
    <dbReference type="NCBI Taxonomy" id="1874001"/>
    <lineage>
        <taxon>Viruses</taxon>
        <taxon>Duplodnaviria</taxon>
        <taxon>Heunggongvirae</taxon>
        <taxon>Uroviricota</taxon>
        <taxon>Caudoviricetes</taxon>
        <taxon>Salasmaviridae</taxon>
        <taxon>Northropvirinae</taxon>
        <taxon>Claudivirus</taxon>
        <taxon>Claudivirus claudi</taxon>
    </lineage>
</organism>
<evidence type="ECO:0000259" key="12">
    <source>
        <dbReference type="Pfam" id="PF03175"/>
    </source>
</evidence>
<dbReference type="KEGG" id="vg:29062571"/>
<keyword evidence="9" id="KW-1194">Viral DNA replication</keyword>
<evidence type="ECO:0000256" key="5">
    <source>
        <dbReference type="ARBA" id="ARBA00022705"/>
    </source>
</evidence>
<dbReference type="Pfam" id="PF03175">
    <property type="entry name" value="DNA_pol_B_2"/>
    <property type="match status" value="1"/>
</dbReference>
<comment type="catalytic activity">
    <reaction evidence="11">
        <text>DNA(n) + a 2'-deoxyribonucleoside 5'-triphosphate = DNA(n+1) + diphosphate</text>
        <dbReference type="Rhea" id="RHEA:22508"/>
        <dbReference type="Rhea" id="RHEA-COMP:17339"/>
        <dbReference type="Rhea" id="RHEA-COMP:17340"/>
        <dbReference type="ChEBI" id="CHEBI:33019"/>
        <dbReference type="ChEBI" id="CHEBI:61560"/>
        <dbReference type="ChEBI" id="CHEBI:173112"/>
        <dbReference type="EC" id="2.7.7.7"/>
    </reaction>
</comment>
<dbReference type="InterPro" id="IPR036397">
    <property type="entry name" value="RNaseH_sf"/>
</dbReference>
<dbReference type="Gene3D" id="1.10.287.690">
    <property type="entry name" value="Helix hairpin bin"/>
    <property type="match status" value="1"/>
</dbReference>
<accession>A0A1B1PAH2</accession>
<protein>
    <recommendedName>
        <fullName evidence="2">DNA-directed DNA polymerase</fullName>
        <ecNumber evidence="2">2.7.7.7</ecNumber>
    </recommendedName>
</protein>
<dbReference type="Proteomes" id="UP000204264">
    <property type="component" value="Segment"/>
</dbReference>
<gene>
    <name evidence="13" type="ORF">CLAUDI_13</name>
</gene>
<keyword evidence="8" id="KW-0239">DNA-directed DNA polymerase</keyword>
<dbReference type="Gene3D" id="3.30.1770.10">
    <property type="entry name" value="TPR 1 domain of DNA polymerase"/>
    <property type="match status" value="1"/>
</dbReference>
<dbReference type="Gene3D" id="4.10.80.20">
    <property type="entry name" value="DNA polymerase, domain 5"/>
    <property type="match status" value="1"/>
</dbReference>
<dbReference type="GO" id="GO:0016787">
    <property type="term" value="F:hydrolase activity"/>
    <property type="evidence" value="ECO:0007669"/>
    <property type="project" value="UniProtKB-KW"/>
</dbReference>
<keyword evidence="3" id="KW-0808">Transferase</keyword>
<dbReference type="InterPro" id="IPR004868">
    <property type="entry name" value="DNA-dir_DNA_pol_B_mt/vir"/>
</dbReference>
<dbReference type="GeneID" id="29062571"/>
<keyword evidence="4" id="KW-0548">Nucleotidyltransferase</keyword>
<dbReference type="GO" id="GO:0039693">
    <property type="term" value="P:viral DNA genome replication"/>
    <property type="evidence" value="ECO:0007669"/>
    <property type="project" value="UniProtKB-KW"/>
</dbReference>
<evidence type="ECO:0000256" key="3">
    <source>
        <dbReference type="ARBA" id="ARBA00022679"/>
    </source>
</evidence>
<evidence type="ECO:0000313" key="14">
    <source>
        <dbReference type="Proteomes" id="UP000204264"/>
    </source>
</evidence>
<keyword evidence="5" id="KW-0235">DNA replication</keyword>
<evidence type="ECO:0000256" key="9">
    <source>
        <dbReference type="ARBA" id="ARBA00023109"/>
    </source>
</evidence>
<dbReference type="EC" id="2.7.7.7" evidence="2"/>
<reference evidence="14" key="1">
    <citation type="submission" date="2016-05" db="EMBL/GenBank/DDBJ databases">
        <authorList>
            <person name="Carter D."/>
            <person name="Cochran E."/>
            <person name="Johnson A."/>
        </authorList>
    </citation>
    <scope>NUCLEOTIDE SEQUENCE [LARGE SCALE GENOMIC DNA]</scope>
</reference>
<dbReference type="GO" id="GO:0003887">
    <property type="term" value="F:DNA-directed DNA polymerase activity"/>
    <property type="evidence" value="ECO:0007669"/>
    <property type="project" value="UniProtKB-KW"/>
</dbReference>
<evidence type="ECO:0000256" key="10">
    <source>
        <dbReference type="ARBA" id="ARBA00023125"/>
    </source>
</evidence>
<comment type="similarity">
    <text evidence="1">Belongs to the DNA polymerase type-B family.</text>
</comment>
<dbReference type="Gene3D" id="3.90.1600.10">
    <property type="entry name" value="Palm domain of DNA polymerase"/>
    <property type="match status" value="1"/>
</dbReference>
<keyword evidence="7" id="KW-0378">Hydrolase</keyword>
<dbReference type="GO" id="GO:0003677">
    <property type="term" value="F:DNA binding"/>
    <property type="evidence" value="ECO:0007669"/>
    <property type="project" value="UniProtKB-KW"/>
</dbReference>
<dbReference type="InterPro" id="IPR012337">
    <property type="entry name" value="RNaseH-like_sf"/>
</dbReference>
<sequence length="690" mass="80234">MVKKKRKKATIKTYACDFETNTENWLHDKNPKENQRVKEVNPDLWKGREAWRQHTGGDQAFVWCWGGTEIREDMSFKGELDNFLFGNSMKDFMDWLLDGSKNVWFHNLKFDGSYITVQLLRMGYKFTFERNPAIGEFTGLIDGKKMWFDITICKEGPRGGRQFINIKDSLKKVPMGLRACAMAFGLDVFKDDLDYDEIRLPYQPITPADYKYLKKDVEITAKIIHYQVFQSGLNKTTIGSDALNEFKSTIGGNKGFQNIFPVLDYETDSFIRKSYFGGITQVKPGHEGELVGEGSVYDIVSMYPFVQYYKLLPYGMPVPYQGNYYDMSEEEREGYPLYIQKVSFSFLVKDDHLPTIQLKKQNVEFNYNDMDDVMKFNGREFQKTSFGEIVTMYLTNVQWEQIQRQYWLDDIIYHEGFMFEGKVGIFKDHIDKWLKVKKEANDCGNFALKNLSKLMLNSPYGKFGTNVLKQNVEPFLQDESGSLGFKLQNDDEIRHMTPEEYKQYEIDNASDPVYTAYASFVTAYARVELVNAVMTCYDRFRYCDTDSIHIVGTEIPEGLKDKIGGDLGQWEPESEFKYAKFHRAKTYCEMIFGKKVKKKDRWGDMVTVVKHISKKEWEGLPEEERCLDKNLKCAGMQKAIADTVDFEEFEIGLKIDPYNPAKEKWRNVGKLMPSQVAGGTLLRLRKFSLN</sequence>
<dbReference type="PANTHER" id="PTHR33568">
    <property type="entry name" value="DNA POLYMERASE"/>
    <property type="match status" value="1"/>
</dbReference>
<dbReference type="GO" id="GO:0004518">
    <property type="term" value="F:nuclease activity"/>
    <property type="evidence" value="ECO:0007669"/>
    <property type="project" value="UniProtKB-KW"/>
</dbReference>
<evidence type="ECO:0000256" key="11">
    <source>
        <dbReference type="ARBA" id="ARBA00049244"/>
    </source>
</evidence>
<evidence type="ECO:0000256" key="1">
    <source>
        <dbReference type="ARBA" id="ARBA00005755"/>
    </source>
</evidence>
<feature type="domain" description="DNA-directed DNA polymerase family B mitochondria/virus" evidence="12">
    <location>
        <begin position="205"/>
        <end position="560"/>
    </location>
</feature>
<keyword evidence="14" id="KW-1185">Reference proteome</keyword>
<dbReference type="InterPro" id="IPR017964">
    <property type="entry name" value="DNA-dir_DNA_pol_B_CS"/>
</dbReference>
<evidence type="ECO:0000256" key="8">
    <source>
        <dbReference type="ARBA" id="ARBA00022932"/>
    </source>
</evidence>
<dbReference type="InterPro" id="IPR023211">
    <property type="entry name" value="DNA_pol_palm_dom_sf"/>
</dbReference>
<keyword evidence="6" id="KW-0540">Nuclease</keyword>
<dbReference type="GO" id="GO:0006260">
    <property type="term" value="P:DNA replication"/>
    <property type="evidence" value="ECO:0007669"/>
    <property type="project" value="UniProtKB-KW"/>
</dbReference>
<evidence type="ECO:0000256" key="7">
    <source>
        <dbReference type="ARBA" id="ARBA00022801"/>
    </source>
</evidence>
<dbReference type="RefSeq" id="YP_009279581.1">
    <property type="nucleotide sequence ID" value="NC_031015.1"/>
</dbReference>
<dbReference type="InterPro" id="IPR043502">
    <property type="entry name" value="DNA/RNA_pol_sf"/>
</dbReference>
<evidence type="ECO:0000256" key="4">
    <source>
        <dbReference type="ARBA" id="ARBA00022695"/>
    </source>
</evidence>